<feature type="compositionally biased region" description="Basic and acidic residues" evidence="1">
    <location>
        <begin position="108"/>
        <end position="119"/>
    </location>
</feature>
<sequence length="128" mass="13766">MVGTPFAVGLTRLERGTTSPLQWVQIAAATLSLACLLCALSEKNYCSAETLRAIVPHHGVTTSGSSYLHSEEGRYFEHKMIVRVAASHVSTAPRSSPPHARCSSGRSFRPEKAGRRRESCSANLAPVS</sequence>
<organism evidence="2 3">
    <name type="scientific">Sulfurifustis variabilis</name>
    <dbReference type="NCBI Taxonomy" id="1675686"/>
    <lineage>
        <taxon>Bacteria</taxon>
        <taxon>Pseudomonadati</taxon>
        <taxon>Pseudomonadota</taxon>
        <taxon>Gammaproteobacteria</taxon>
        <taxon>Acidiferrobacterales</taxon>
        <taxon>Acidiferrobacteraceae</taxon>
        <taxon>Sulfurifustis</taxon>
    </lineage>
</organism>
<reference evidence="2 3" key="1">
    <citation type="submission" date="2015-08" db="EMBL/GenBank/DDBJ databases">
        <title>Complete genome sequence of Sulfurifustis variabilis.</title>
        <authorList>
            <person name="Miura A."/>
            <person name="Kojima H."/>
            <person name="Fukui M."/>
        </authorList>
    </citation>
    <scope>NUCLEOTIDE SEQUENCE [LARGE SCALE GENOMIC DNA]</scope>
    <source>
        <strain evidence="3">skN76</strain>
    </source>
</reference>
<protein>
    <submittedName>
        <fullName evidence="2">Uncharacterized protein</fullName>
    </submittedName>
</protein>
<feature type="region of interest" description="Disordered" evidence="1">
    <location>
        <begin position="87"/>
        <end position="128"/>
    </location>
</feature>
<gene>
    <name evidence="2" type="ORF">SVA_2694</name>
</gene>
<evidence type="ECO:0000313" key="3">
    <source>
        <dbReference type="Proteomes" id="UP000218899"/>
    </source>
</evidence>
<dbReference type="EMBL" id="AP014936">
    <property type="protein sequence ID" value="BAU49242.1"/>
    <property type="molecule type" value="Genomic_DNA"/>
</dbReference>
<evidence type="ECO:0000256" key="1">
    <source>
        <dbReference type="SAM" id="MobiDB-lite"/>
    </source>
</evidence>
<evidence type="ECO:0000313" key="2">
    <source>
        <dbReference type="EMBL" id="BAU49242.1"/>
    </source>
</evidence>
<dbReference type="Proteomes" id="UP000218899">
    <property type="component" value="Chromosome"/>
</dbReference>
<proteinExistence type="predicted"/>
<dbReference type="AlphaFoldDB" id="A0A1B4V9A9"/>
<accession>A0A1B4V9A9</accession>
<keyword evidence="3" id="KW-1185">Reference proteome</keyword>
<dbReference type="KEGG" id="sva:SVA_2694"/>
<name>A0A1B4V9A9_9GAMM</name>